<dbReference type="Gramene" id="KCW61034">
    <property type="protein sequence ID" value="KCW61034"/>
    <property type="gene ID" value="EUGRSUZ_H03798"/>
</dbReference>
<organism evidence="1">
    <name type="scientific">Eucalyptus grandis</name>
    <name type="common">Flooded gum</name>
    <dbReference type="NCBI Taxonomy" id="71139"/>
    <lineage>
        <taxon>Eukaryota</taxon>
        <taxon>Viridiplantae</taxon>
        <taxon>Streptophyta</taxon>
        <taxon>Embryophyta</taxon>
        <taxon>Tracheophyta</taxon>
        <taxon>Spermatophyta</taxon>
        <taxon>Magnoliopsida</taxon>
        <taxon>eudicotyledons</taxon>
        <taxon>Gunneridae</taxon>
        <taxon>Pentapetalae</taxon>
        <taxon>rosids</taxon>
        <taxon>malvids</taxon>
        <taxon>Myrtales</taxon>
        <taxon>Myrtaceae</taxon>
        <taxon>Myrtoideae</taxon>
        <taxon>Eucalypteae</taxon>
        <taxon>Eucalyptus</taxon>
    </lineage>
</organism>
<gene>
    <name evidence="1" type="ORF">EUGRSUZ_H03798</name>
</gene>
<accession>A0A059B4U4</accession>
<sequence length="79" mass="8491">MHAAARARRLCRILKPPVHVSSAGFVPPNDRRVAECARIRAQACRDRSSSFSSAAQSLGFAVKGFDVIVVGIPKAGSWQ</sequence>
<dbReference type="InParanoid" id="A0A059B4U4"/>
<dbReference type="EMBL" id="KK198760">
    <property type="protein sequence ID" value="KCW61034.1"/>
    <property type="molecule type" value="Genomic_DNA"/>
</dbReference>
<proteinExistence type="predicted"/>
<name>A0A059B4U4_EUCGR</name>
<evidence type="ECO:0000313" key="1">
    <source>
        <dbReference type="EMBL" id="KCW61034.1"/>
    </source>
</evidence>
<reference evidence="1" key="1">
    <citation type="submission" date="2013-07" db="EMBL/GenBank/DDBJ databases">
        <title>The genome of Eucalyptus grandis.</title>
        <authorList>
            <person name="Schmutz J."/>
            <person name="Hayes R."/>
            <person name="Myburg A."/>
            <person name="Tuskan G."/>
            <person name="Grattapaglia D."/>
            <person name="Rokhsar D.S."/>
        </authorList>
    </citation>
    <scope>NUCLEOTIDE SEQUENCE</scope>
    <source>
        <tissue evidence="1">Leaf extractions</tissue>
    </source>
</reference>
<dbReference type="AlphaFoldDB" id="A0A059B4U4"/>
<protein>
    <submittedName>
        <fullName evidence="1">Uncharacterized protein</fullName>
    </submittedName>
</protein>